<reference evidence="1" key="1">
    <citation type="submission" date="2013-12" db="EMBL/GenBank/DDBJ databases">
        <title>A Varibaculum cambriense genome reconstructed from a premature infant gut community with otherwise low bacterial novelty that shifts toward anaerobic metabolism during the third week of life.</title>
        <authorList>
            <person name="Brown C.T."/>
            <person name="Sharon I."/>
            <person name="Thomas B.C."/>
            <person name="Castelle C.J."/>
            <person name="Morowitz M.J."/>
            <person name="Banfield J.F."/>
        </authorList>
    </citation>
    <scope>NUCLEOTIDE SEQUENCE</scope>
</reference>
<comment type="caution">
    <text evidence="1">The sequence shown here is derived from an EMBL/GenBank/DDBJ whole genome shotgun (WGS) entry which is preliminary data.</text>
</comment>
<gene>
    <name evidence="1" type="ORF">Q604_UNBC04069G0001</name>
</gene>
<sequence length="29" mass="3028">ISAAAIADKSGFMIASVTLSRYQLAVVMI</sequence>
<dbReference type="AlphaFoldDB" id="W1YJS0"/>
<protein>
    <submittedName>
        <fullName evidence="1">Uncharacterized protein</fullName>
    </submittedName>
</protein>
<accession>W1YJS0</accession>
<evidence type="ECO:0000313" key="1">
    <source>
        <dbReference type="EMBL" id="ETJ41975.1"/>
    </source>
</evidence>
<feature type="non-terminal residue" evidence="1">
    <location>
        <position position="1"/>
    </location>
</feature>
<organism evidence="1">
    <name type="scientific">human gut metagenome</name>
    <dbReference type="NCBI Taxonomy" id="408170"/>
    <lineage>
        <taxon>unclassified sequences</taxon>
        <taxon>metagenomes</taxon>
        <taxon>organismal metagenomes</taxon>
    </lineage>
</organism>
<name>W1YJS0_9ZZZZ</name>
<dbReference type="EMBL" id="AZMM01004069">
    <property type="protein sequence ID" value="ETJ41975.1"/>
    <property type="molecule type" value="Genomic_DNA"/>
</dbReference>
<proteinExistence type="predicted"/>